<dbReference type="NCBIfam" id="TIGR03084">
    <property type="entry name" value="TIGR03084 family metal-binding protein"/>
    <property type="match status" value="1"/>
</dbReference>
<name>A0A1I1X9I4_9ACTN</name>
<dbReference type="GO" id="GO:0046872">
    <property type="term" value="F:metal ion binding"/>
    <property type="evidence" value="ECO:0007669"/>
    <property type="project" value="InterPro"/>
</dbReference>
<feature type="domain" description="Mycothiol-dependent maleylpyruvate isomerase metal-binding" evidence="3">
    <location>
        <begin position="14"/>
        <end position="150"/>
    </location>
</feature>
<dbReference type="STRING" id="380248.SAMN05216251_101259"/>
<evidence type="ECO:0000313" key="4">
    <source>
        <dbReference type="EMBL" id="SFE04039.1"/>
    </source>
</evidence>
<evidence type="ECO:0000256" key="1">
    <source>
        <dbReference type="SAM" id="MobiDB-lite"/>
    </source>
</evidence>
<feature type="compositionally biased region" description="Low complexity" evidence="1">
    <location>
        <begin position="256"/>
        <end position="275"/>
    </location>
</feature>
<dbReference type="InterPro" id="IPR017518">
    <property type="entry name" value="CHP03084"/>
</dbReference>
<dbReference type="InterPro" id="IPR024344">
    <property type="entry name" value="MDMPI_metal-binding"/>
</dbReference>
<feature type="domain" description="tRNA wybutosine-synthesis" evidence="2">
    <location>
        <begin position="186"/>
        <end position="237"/>
    </location>
</feature>
<dbReference type="InterPro" id="IPR017517">
    <property type="entry name" value="Maleyloyr_isom"/>
</dbReference>
<gene>
    <name evidence="4" type="ORF">SAMN05216251_101259</name>
</gene>
<reference evidence="5" key="1">
    <citation type="submission" date="2016-10" db="EMBL/GenBank/DDBJ databases">
        <authorList>
            <person name="Varghese N."/>
            <person name="Submissions S."/>
        </authorList>
    </citation>
    <scope>NUCLEOTIDE SEQUENCE [LARGE SCALE GENOMIC DNA]</scope>
    <source>
        <strain evidence="5">CGMCC 4.3510</strain>
    </source>
</reference>
<feature type="region of interest" description="Disordered" evidence="1">
    <location>
        <begin position="256"/>
        <end position="283"/>
    </location>
</feature>
<dbReference type="RefSeq" id="WP_093711412.1">
    <property type="nucleotide sequence ID" value="NZ_FONG01000001.1"/>
</dbReference>
<evidence type="ECO:0000259" key="2">
    <source>
        <dbReference type="Pfam" id="PF08608"/>
    </source>
</evidence>
<dbReference type="AlphaFoldDB" id="A0A1I1X9I4"/>
<dbReference type="NCBIfam" id="TIGR03083">
    <property type="entry name" value="maleylpyruvate isomerase family mycothiol-dependent enzyme"/>
    <property type="match status" value="1"/>
</dbReference>
<accession>A0A1I1X9I4</accession>
<protein>
    <submittedName>
        <fullName evidence="4">TIGR03084 family protein</fullName>
    </submittedName>
</protein>
<evidence type="ECO:0000259" key="3">
    <source>
        <dbReference type="Pfam" id="PF11716"/>
    </source>
</evidence>
<dbReference type="InterPro" id="IPR013917">
    <property type="entry name" value="tRNA_wybutosine-synth"/>
</dbReference>
<sequence length="283" mass="30016">MADPQSVRTVLADLRAESDALDSLVAGLAPADWAAPTPAEGWTVAHQISHLRWTDAKALLAVEDADAFTREAGGATAPLGTYVEAGAREGASWAPPVLLERWRSGRARLWATLTGQPPDRRFPWYGPPMSTASMATGRLMETWAHGEDIADALGVVRTPTRRLWHVARIAVRARDFAYAVHGRTPPGAQFRVELTAPDGTLWAFGPEDAEQRVTGPALDFCLLAVRRRHRDDVAVRAQGADADAWLSIAQAFAGAPGTGRAPRGAGSAPGTATAADSIEGSTS</sequence>
<keyword evidence="5" id="KW-1185">Reference proteome</keyword>
<dbReference type="Pfam" id="PF08608">
    <property type="entry name" value="Wyosine_form"/>
    <property type="match status" value="1"/>
</dbReference>
<dbReference type="SUPFAM" id="SSF109854">
    <property type="entry name" value="DinB/YfiT-like putative metalloenzymes"/>
    <property type="match status" value="1"/>
</dbReference>
<dbReference type="Proteomes" id="UP000199323">
    <property type="component" value="Unassembled WGS sequence"/>
</dbReference>
<proteinExistence type="predicted"/>
<organism evidence="4 5">
    <name type="scientific">Actinacidiphila alni</name>
    <dbReference type="NCBI Taxonomy" id="380248"/>
    <lineage>
        <taxon>Bacteria</taxon>
        <taxon>Bacillati</taxon>
        <taxon>Actinomycetota</taxon>
        <taxon>Actinomycetes</taxon>
        <taxon>Kitasatosporales</taxon>
        <taxon>Streptomycetaceae</taxon>
        <taxon>Actinacidiphila</taxon>
    </lineage>
</organism>
<dbReference type="InterPro" id="IPR034660">
    <property type="entry name" value="DinB/YfiT-like"/>
</dbReference>
<dbReference type="Gene3D" id="1.20.120.450">
    <property type="entry name" value="dinb family like domain"/>
    <property type="match status" value="1"/>
</dbReference>
<dbReference type="OrthoDB" id="113180at2"/>
<dbReference type="Pfam" id="PF11716">
    <property type="entry name" value="MDMPI_N"/>
    <property type="match status" value="1"/>
</dbReference>
<evidence type="ECO:0000313" key="5">
    <source>
        <dbReference type="Proteomes" id="UP000199323"/>
    </source>
</evidence>
<dbReference type="EMBL" id="FONG01000001">
    <property type="protein sequence ID" value="SFE04039.1"/>
    <property type="molecule type" value="Genomic_DNA"/>
</dbReference>